<dbReference type="Proteomes" id="UP000672602">
    <property type="component" value="Unassembled WGS sequence"/>
</dbReference>
<dbReference type="InterPro" id="IPR044053">
    <property type="entry name" value="AsaB-like"/>
</dbReference>
<dbReference type="GO" id="GO:0016491">
    <property type="term" value="F:oxidoreductase activity"/>
    <property type="evidence" value="ECO:0007669"/>
    <property type="project" value="InterPro"/>
</dbReference>
<dbReference type="AlphaFoldDB" id="A0A8J7SNA5"/>
<dbReference type="NCBIfam" id="NF041278">
    <property type="entry name" value="CmcJ_NvfI_EfuI"/>
    <property type="match status" value="1"/>
</dbReference>
<organism evidence="1 2">
    <name type="scientific">Marivibrio halodurans</name>
    <dbReference type="NCBI Taxonomy" id="2039722"/>
    <lineage>
        <taxon>Bacteria</taxon>
        <taxon>Pseudomonadati</taxon>
        <taxon>Pseudomonadota</taxon>
        <taxon>Alphaproteobacteria</taxon>
        <taxon>Rhodospirillales</taxon>
        <taxon>Rhodospirillaceae</taxon>
        <taxon>Marivibrio</taxon>
    </lineage>
</organism>
<proteinExistence type="predicted"/>
<evidence type="ECO:0000313" key="1">
    <source>
        <dbReference type="EMBL" id="MBP5857526.1"/>
    </source>
</evidence>
<accession>A0A8J7SNA5</accession>
<dbReference type="PANTHER" id="PTHR34598:SF3">
    <property type="entry name" value="OXIDOREDUCTASE AN1597"/>
    <property type="match status" value="1"/>
</dbReference>
<gene>
    <name evidence="1" type="ORF">KAJ83_10940</name>
</gene>
<comment type="caution">
    <text evidence="1">The sequence shown here is derived from an EMBL/GenBank/DDBJ whole genome shotgun (WGS) entry which is preliminary data.</text>
</comment>
<name>A0A8J7SNA5_9PROT</name>
<keyword evidence="2" id="KW-1185">Reference proteome</keyword>
<evidence type="ECO:0008006" key="3">
    <source>
        <dbReference type="Google" id="ProtNLM"/>
    </source>
</evidence>
<sequence length="292" mass="32663">MTKTIDSHDLVKFDGRGVRPHGDVIAPLAFITPQERKPSFQSQAYTGGVPRYDFAMEDHSVRIADLRPNADRFSLDRQGFAFRTAPTRVADLWDDEAVAGPYTEETKRLLRRELGAEEVFVFDITRRSDDGSGATNPDGRRGPATRIHVDYTESSGPRRVRDVVGYANFDRLIAAGARVVQVNLWRPIAGPVARAPLALADASTVRPESLIATDQIFPDRVGEIYHLTHDPAQRWYYAPAMTRDELLLIKGWDSLKDGRARFTPHSAFTLPNQDPAAPARQSIEVRAFVVIR</sequence>
<dbReference type="PANTHER" id="PTHR34598">
    <property type="entry name" value="BLL6449 PROTEIN"/>
    <property type="match status" value="1"/>
</dbReference>
<evidence type="ECO:0000313" key="2">
    <source>
        <dbReference type="Proteomes" id="UP000672602"/>
    </source>
</evidence>
<dbReference type="EMBL" id="JAGMWN010000004">
    <property type="protein sequence ID" value="MBP5857526.1"/>
    <property type="molecule type" value="Genomic_DNA"/>
</dbReference>
<protein>
    <recommendedName>
        <fullName evidence="3">Methyltransferase</fullName>
    </recommendedName>
</protein>
<dbReference type="RefSeq" id="WP_210682106.1">
    <property type="nucleotide sequence ID" value="NZ_JAGMWN010000004.1"/>
</dbReference>
<reference evidence="1" key="1">
    <citation type="submission" date="2021-04" db="EMBL/GenBank/DDBJ databases">
        <authorList>
            <person name="Zhang D.-C."/>
        </authorList>
    </citation>
    <scope>NUCLEOTIDE SEQUENCE</scope>
    <source>
        <strain evidence="1">CGMCC 1.15697</strain>
    </source>
</reference>